<gene>
    <name evidence="1" type="ORF">BaRGS_00014863</name>
</gene>
<sequence>MFHVHSWRVQLVTDFTVALTMPWHSGSVQAPASRYTNTSLVLVWLGSAYTFSLNDAACVKITLLNFDTARHLSQFLSVKFDVTLYNSQAFFGQTDRYHLPVLCRLCGSRNDKLLRPNYVLLVSKYRTQRPRTEGDSENNIRRQYSKHH</sequence>
<accession>A0ABD0L3X9</accession>
<dbReference type="EMBL" id="JACVVK020000088">
    <property type="protein sequence ID" value="KAK7493981.1"/>
    <property type="molecule type" value="Genomic_DNA"/>
</dbReference>
<protein>
    <submittedName>
        <fullName evidence="1">Uncharacterized protein</fullName>
    </submittedName>
</protein>
<dbReference type="Proteomes" id="UP001519460">
    <property type="component" value="Unassembled WGS sequence"/>
</dbReference>
<evidence type="ECO:0000313" key="2">
    <source>
        <dbReference type="Proteomes" id="UP001519460"/>
    </source>
</evidence>
<proteinExistence type="predicted"/>
<evidence type="ECO:0000313" key="1">
    <source>
        <dbReference type="EMBL" id="KAK7493981.1"/>
    </source>
</evidence>
<name>A0ABD0L3X9_9CAEN</name>
<organism evidence="1 2">
    <name type="scientific">Batillaria attramentaria</name>
    <dbReference type="NCBI Taxonomy" id="370345"/>
    <lineage>
        <taxon>Eukaryota</taxon>
        <taxon>Metazoa</taxon>
        <taxon>Spiralia</taxon>
        <taxon>Lophotrochozoa</taxon>
        <taxon>Mollusca</taxon>
        <taxon>Gastropoda</taxon>
        <taxon>Caenogastropoda</taxon>
        <taxon>Sorbeoconcha</taxon>
        <taxon>Cerithioidea</taxon>
        <taxon>Batillariidae</taxon>
        <taxon>Batillaria</taxon>
    </lineage>
</organism>
<dbReference type="AlphaFoldDB" id="A0ABD0L3X9"/>
<keyword evidence="2" id="KW-1185">Reference proteome</keyword>
<reference evidence="1 2" key="1">
    <citation type="journal article" date="2023" name="Sci. Data">
        <title>Genome assembly of the Korean intertidal mud-creeper Batillaria attramentaria.</title>
        <authorList>
            <person name="Patra A.K."/>
            <person name="Ho P.T."/>
            <person name="Jun S."/>
            <person name="Lee S.J."/>
            <person name="Kim Y."/>
            <person name="Won Y.J."/>
        </authorList>
    </citation>
    <scope>NUCLEOTIDE SEQUENCE [LARGE SCALE GENOMIC DNA]</scope>
    <source>
        <strain evidence="1">Wonlab-2016</strain>
    </source>
</reference>
<comment type="caution">
    <text evidence="1">The sequence shown here is derived from an EMBL/GenBank/DDBJ whole genome shotgun (WGS) entry which is preliminary data.</text>
</comment>